<name>A0ABX0HA44_9BACT</name>
<gene>
    <name evidence="2" type="ORF">G9Q97_10520</name>
</gene>
<keyword evidence="3" id="KW-1185">Reference proteome</keyword>
<dbReference type="InterPro" id="IPR037401">
    <property type="entry name" value="SnoaL-like"/>
</dbReference>
<dbReference type="Pfam" id="PF12680">
    <property type="entry name" value="SnoaL_2"/>
    <property type="match status" value="1"/>
</dbReference>
<evidence type="ECO:0000313" key="3">
    <source>
        <dbReference type="Proteomes" id="UP000649799"/>
    </source>
</evidence>
<proteinExistence type="predicted"/>
<reference evidence="2 3" key="1">
    <citation type="submission" date="2020-03" db="EMBL/GenBank/DDBJ databases">
        <title>Cyclobacterium plantarum sp. nov., a marine bacterium isolated from a coastal-marine wetland.</title>
        <authorList>
            <person name="Sanchez-Porro C."/>
            <person name="Ventosa A."/>
            <person name="Amoozegar M."/>
        </authorList>
    </citation>
    <scope>NUCLEOTIDE SEQUENCE [LARGE SCALE GENOMIC DNA]</scope>
    <source>
        <strain evidence="2 3">GBPx2</strain>
    </source>
</reference>
<dbReference type="InterPro" id="IPR032710">
    <property type="entry name" value="NTF2-like_dom_sf"/>
</dbReference>
<dbReference type="EMBL" id="JAANYN010000004">
    <property type="protein sequence ID" value="NHE57243.1"/>
    <property type="molecule type" value="Genomic_DNA"/>
</dbReference>
<sequence length="126" mass="14418">MTFQRKKIIENYVHAYNHFDIEGMVQNMDENIIFENITDGKVDLRTEGLKQFVQQATAAKAYFECRNQQIETWDFLEATVKISISYKAILAIDLPNGMKAGDSLEMRGTSIFAFADGKIIRLTDKS</sequence>
<organism evidence="2 3">
    <name type="scientific">Cyclobacterium plantarum</name>
    <dbReference type="NCBI Taxonomy" id="2716263"/>
    <lineage>
        <taxon>Bacteria</taxon>
        <taxon>Pseudomonadati</taxon>
        <taxon>Bacteroidota</taxon>
        <taxon>Cytophagia</taxon>
        <taxon>Cytophagales</taxon>
        <taxon>Cyclobacteriaceae</taxon>
        <taxon>Cyclobacterium</taxon>
    </lineage>
</organism>
<comment type="caution">
    <text evidence="2">The sequence shown here is derived from an EMBL/GenBank/DDBJ whole genome shotgun (WGS) entry which is preliminary data.</text>
</comment>
<dbReference type="Gene3D" id="3.10.450.50">
    <property type="match status" value="1"/>
</dbReference>
<feature type="domain" description="SnoaL-like" evidence="1">
    <location>
        <begin position="9"/>
        <end position="121"/>
    </location>
</feature>
<dbReference type="Proteomes" id="UP000649799">
    <property type="component" value="Unassembled WGS sequence"/>
</dbReference>
<protein>
    <submittedName>
        <fullName evidence="2">Nuclear transport factor 2 family protein</fullName>
    </submittedName>
</protein>
<dbReference type="SUPFAM" id="SSF54427">
    <property type="entry name" value="NTF2-like"/>
    <property type="match status" value="1"/>
</dbReference>
<evidence type="ECO:0000259" key="1">
    <source>
        <dbReference type="Pfam" id="PF12680"/>
    </source>
</evidence>
<dbReference type="RefSeq" id="WP_166146614.1">
    <property type="nucleotide sequence ID" value="NZ_JAANYN010000004.1"/>
</dbReference>
<accession>A0ABX0HA44</accession>
<evidence type="ECO:0000313" key="2">
    <source>
        <dbReference type="EMBL" id="NHE57243.1"/>
    </source>
</evidence>